<name>A0A8S9ZNW9_9BILA</name>
<keyword evidence="2" id="KW-1185">Reference proteome</keyword>
<organism evidence="1 2">
    <name type="scientific">Meloidogyne graminicola</name>
    <dbReference type="NCBI Taxonomy" id="189291"/>
    <lineage>
        <taxon>Eukaryota</taxon>
        <taxon>Metazoa</taxon>
        <taxon>Ecdysozoa</taxon>
        <taxon>Nematoda</taxon>
        <taxon>Chromadorea</taxon>
        <taxon>Rhabditida</taxon>
        <taxon>Tylenchina</taxon>
        <taxon>Tylenchomorpha</taxon>
        <taxon>Tylenchoidea</taxon>
        <taxon>Meloidogynidae</taxon>
        <taxon>Meloidogyninae</taxon>
        <taxon>Meloidogyne</taxon>
    </lineage>
</organism>
<accession>A0A8S9ZNW9</accession>
<dbReference type="EMBL" id="JABEBT010000051">
    <property type="protein sequence ID" value="KAF7634776.1"/>
    <property type="molecule type" value="Genomic_DNA"/>
</dbReference>
<dbReference type="AlphaFoldDB" id="A0A8S9ZNW9"/>
<sequence>MFFPLISSSNNKNNYNNSTYLKPGKFPVNNQQDINENLIDFSNFSSSIGALDLKQKKQQRSRSQPEDFIETDCCCNEKNNKNNNEEKIRK</sequence>
<proteinExistence type="predicted"/>
<gene>
    <name evidence="1" type="ORF">Mgra_00005809</name>
</gene>
<dbReference type="Proteomes" id="UP000605970">
    <property type="component" value="Unassembled WGS sequence"/>
</dbReference>
<evidence type="ECO:0000313" key="1">
    <source>
        <dbReference type="EMBL" id="KAF7634776.1"/>
    </source>
</evidence>
<reference evidence="1" key="1">
    <citation type="journal article" date="2020" name="Ecol. Evol.">
        <title>Genome structure and content of the rice root-knot nematode (Meloidogyne graminicola).</title>
        <authorList>
            <person name="Phan N.T."/>
            <person name="Danchin E.G.J."/>
            <person name="Klopp C."/>
            <person name="Perfus-Barbeoch L."/>
            <person name="Kozlowski D.K."/>
            <person name="Koutsovoulos G.D."/>
            <person name="Lopez-Roques C."/>
            <person name="Bouchez O."/>
            <person name="Zahm M."/>
            <person name="Besnard G."/>
            <person name="Bellafiore S."/>
        </authorList>
    </citation>
    <scope>NUCLEOTIDE SEQUENCE</scope>
    <source>
        <strain evidence="1">VN-18</strain>
    </source>
</reference>
<comment type="caution">
    <text evidence="1">The sequence shown here is derived from an EMBL/GenBank/DDBJ whole genome shotgun (WGS) entry which is preliminary data.</text>
</comment>
<protein>
    <submittedName>
        <fullName evidence="1">Uncharacterized protein</fullName>
    </submittedName>
</protein>
<evidence type="ECO:0000313" key="2">
    <source>
        <dbReference type="Proteomes" id="UP000605970"/>
    </source>
</evidence>